<dbReference type="GO" id="GO:0016787">
    <property type="term" value="F:hydrolase activity"/>
    <property type="evidence" value="ECO:0007669"/>
    <property type="project" value="UniProtKB-KW"/>
</dbReference>
<name>A0ABU1FGW6_9MICO</name>
<feature type="region of interest" description="Disordered" evidence="1">
    <location>
        <begin position="239"/>
        <end position="261"/>
    </location>
</feature>
<proteinExistence type="predicted"/>
<organism evidence="3 4">
    <name type="scientific">Agromyces indicus</name>
    <dbReference type="NCBI Taxonomy" id="758919"/>
    <lineage>
        <taxon>Bacteria</taxon>
        <taxon>Bacillati</taxon>
        <taxon>Actinomycetota</taxon>
        <taxon>Actinomycetes</taxon>
        <taxon>Micrococcales</taxon>
        <taxon>Microbacteriaceae</taxon>
        <taxon>Agromyces</taxon>
    </lineage>
</organism>
<dbReference type="SUPFAM" id="SSF52317">
    <property type="entry name" value="Class I glutamine amidotransferase-like"/>
    <property type="match status" value="1"/>
</dbReference>
<dbReference type="InterPro" id="IPR029062">
    <property type="entry name" value="Class_I_gatase-like"/>
</dbReference>
<sequence>MTDAAGRPTALVLRHDSAIGLGNLGPVLEEHGYELVVVDAPREDVTAIDALEPDLVVVLGGDEAAYETDRYPYVGHEIELLRQRVAAGAPVFGVCLGAQMLAEAMGSRAYRGPRKEVGWLGVDLTEAGASSPVRHARGIRFVQWHGDTFDLPEGVERLASSPQYANQAFRAGDWLLAVQFHPEVTPAIHENWLAAWGDELPEYDLTVERMRALQGEYGPAAEAASRAILGEFLDGLGQGRRAGSSKKSTSSFDAASAATPA</sequence>
<dbReference type="CDD" id="cd01741">
    <property type="entry name" value="GATase1_1"/>
    <property type="match status" value="1"/>
</dbReference>
<evidence type="ECO:0000313" key="3">
    <source>
        <dbReference type="EMBL" id="MDR5690994.1"/>
    </source>
</evidence>
<keyword evidence="4" id="KW-1185">Reference proteome</keyword>
<gene>
    <name evidence="3" type="ORF">RH861_02850</name>
</gene>
<dbReference type="Proteomes" id="UP001260072">
    <property type="component" value="Unassembled WGS sequence"/>
</dbReference>
<dbReference type="PANTHER" id="PTHR42695">
    <property type="entry name" value="GLUTAMINE AMIDOTRANSFERASE YLR126C-RELATED"/>
    <property type="match status" value="1"/>
</dbReference>
<protein>
    <submittedName>
        <fullName evidence="3">Gamma-glutamyl-gamma-aminobutyrate hydrolase family protein</fullName>
    </submittedName>
</protein>
<dbReference type="InterPro" id="IPR044992">
    <property type="entry name" value="ChyE-like"/>
</dbReference>
<dbReference type="PANTHER" id="PTHR42695:SF5">
    <property type="entry name" value="GLUTAMINE AMIDOTRANSFERASE YLR126C-RELATED"/>
    <property type="match status" value="1"/>
</dbReference>
<reference evidence="4" key="1">
    <citation type="submission" date="2023-07" db="EMBL/GenBank/DDBJ databases">
        <title>Description of three actinobacteria isolated from air of manufacturing shop in a pharmaceutical factory.</title>
        <authorList>
            <person name="Zhang D.-F."/>
        </authorList>
    </citation>
    <scope>NUCLEOTIDE SEQUENCE [LARGE SCALE GENOMIC DNA]</scope>
    <source>
        <strain evidence="4">CCTCC AB 2011122</strain>
    </source>
</reference>
<dbReference type="Gene3D" id="3.40.50.880">
    <property type="match status" value="1"/>
</dbReference>
<dbReference type="EMBL" id="JAVKGS010000001">
    <property type="protein sequence ID" value="MDR5690994.1"/>
    <property type="molecule type" value="Genomic_DNA"/>
</dbReference>
<feature type="domain" description="Glutamine amidotransferase" evidence="2">
    <location>
        <begin position="28"/>
        <end position="189"/>
    </location>
</feature>
<keyword evidence="3" id="KW-0378">Hydrolase</keyword>
<dbReference type="InterPro" id="IPR017926">
    <property type="entry name" value="GATASE"/>
</dbReference>
<evidence type="ECO:0000259" key="2">
    <source>
        <dbReference type="Pfam" id="PF00117"/>
    </source>
</evidence>
<evidence type="ECO:0000256" key="1">
    <source>
        <dbReference type="SAM" id="MobiDB-lite"/>
    </source>
</evidence>
<comment type="caution">
    <text evidence="3">The sequence shown here is derived from an EMBL/GenBank/DDBJ whole genome shotgun (WGS) entry which is preliminary data.</text>
</comment>
<dbReference type="Pfam" id="PF00117">
    <property type="entry name" value="GATase"/>
    <property type="match status" value="1"/>
</dbReference>
<evidence type="ECO:0000313" key="4">
    <source>
        <dbReference type="Proteomes" id="UP001260072"/>
    </source>
</evidence>
<feature type="compositionally biased region" description="Low complexity" evidence="1">
    <location>
        <begin position="245"/>
        <end position="261"/>
    </location>
</feature>
<accession>A0ABU1FGW6</accession>
<dbReference type="PROSITE" id="PS51273">
    <property type="entry name" value="GATASE_TYPE_1"/>
    <property type="match status" value="1"/>
</dbReference>
<dbReference type="RefSeq" id="WP_310519661.1">
    <property type="nucleotide sequence ID" value="NZ_BAABBS010000004.1"/>
</dbReference>